<protein>
    <recommendedName>
        <fullName evidence="1">SnoaL-like domain-containing protein</fullName>
    </recommendedName>
</protein>
<dbReference type="InterPro" id="IPR032710">
    <property type="entry name" value="NTF2-like_dom_sf"/>
</dbReference>
<dbReference type="Pfam" id="PF12680">
    <property type="entry name" value="SnoaL_2"/>
    <property type="match status" value="1"/>
</dbReference>
<name>A0ABN2C335_9ACTN</name>
<organism evidence="2 3">
    <name type="scientific">Kribbella lupini</name>
    <dbReference type="NCBI Taxonomy" id="291602"/>
    <lineage>
        <taxon>Bacteria</taxon>
        <taxon>Bacillati</taxon>
        <taxon>Actinomycetota</taxon>
        <taxon>Actinomycetes</taxon>
        <taxon>Propionibacteriales</taxon>
        <taxon>Kribbellaceae</taxon>
        <taxon>Kribbella</taxon>
    </lineage>
</organism>
<keyword evidence="3" id="KW-1185">Reference proteome</keyword>
<sequence>MSEATEAAQRFIEATVTDLNRLADVYADRVVIEMPFAAPLFPVVREMTRDELRTQFTRAGRPRYTGVSDVRLHETAAANTAVLEYRLHGVTAEDEREFTLDYVMVITTRDGQIVHSRDYSNLVQAAQAMGTTEQLIAALSSTN</sequence>
<evidence type="ECO:0000313" key="3">
    <source>
        <dbReference type="Proteomes" id="UP001500363"/>
    </source>
</evidence>
<dbReference type="InterPro" id="IPR037401">
    <property type="entry name" value="SnoaL-like"/>
</dbReference>
<dbReference type="SUPFAM" id="SSF54427">
    <property type="entry name" value="NTF2-like"/>
    <property type="match status" value="1"/>
</dbReference>
<gene>
    <name evidence="2" type="ORF">GCM10009741_64650</name>
</gene>
<feature type="domain" description="SnoaL-like" evidence="1">
    <location>
        <begin position="10"/>
        <end position="115"/>
    </location>
</feature>
<dbReference type="RefSeq" id="WP_344181010.1">
    <property type="nucleotide sequence ID" value="NZ_BAAANC010000003.1"/>
</dbReference>
<proteinExistence type="predicted"/>
<comment type="caution">
    <text evidence="2">The sequence shown here is derived from an EMBL/GenBank/DDBJ whole genome shotgun (WGS) entry which is preliminary data.</text>
</comment>
<evidence type="ECO:0000259" key="1">
    <source>
        <dbReference type="Pfam" id="PF12680"/>
    </source>
</evidence>
<dbReference type="EMBL" id="BAAANC010000003">
    <property type="protein sequence ID" value="GAA1551247.1"/>
    <property type="molecule type" value="Genomic_DNA"/>
</dbReference>
<evidence type="ECO:0000313" key="2">
    <source>
        <dbReference type="EMBL" id="GAA1551247.1"/>
    </source>
</evidence>
<reference evidence="2 3" key="1">
    <citation type="journal article" date="2019" name="Int. J. Syst. Evol. Microbiol.">
        <title>The Global Catalogue of Microorganisms (GCM) 10K type strain sequencing project: providing services to taxonomists for standard genome sequencing and annotation.</title>
        <authorList>
            <consortium name="The Broad Institute Genomics Platform"/>
            <consortium name="The Broad Institute Genome Sequencing Center for Infectious Disease"/>
            <person name="Wu L."/>
            <person name="Ma J."/>
        </authorList>
    </citation>
    <scope>NUCLEOTIDE SEQUENCE [LARGE SCALE GENOMIC DNA]</scope>
    <source>
        <strain evidence="2 3">JCM 14303</strain>
    </source>
</reference>
<dbReference type="Gene3D" id="3.10.450.50">
    <property type="match status" value="1"/>
</dbReference>
<dbReference type="Proteomes" id="UP001500363">
    <property type="component" value="Unassembled WGS sequence"/>
</dbReference>
<accession>A0ABN2C335</accession>